<dbReference type="PATRIC" id="fig|448.7.peg.1551"/>
<dbReference type="Proteomes" id="UP000054773">
    <property type="component" value="Unassembled WGS sequence"/>
</dbReference>
<evidence type="ECO:0000313" key="1">
    <source>
        <dbReference type="EMBL" id="KTC97645.1"/>
    </source>
</evidence>
<gene>
    <name evidence="1" type="ORF">Lery_1484</name>
</gene>
<evidence type="ECO:0000313" key="2">
    <source>
        <dbReference type="Proteomes" id="UP000054773"/>
    </source>
</evidence>
<dbReference type="AlphaFoldDB" id="A0A0W0TPX7"/>
<sequence length="188" mass="22401">MDKKSNYRGAIRWLPQGREKPPLIQYMLLDEKLEYLISPRQIPVVNIQQTLVGILDDMRTFSSEQHPLQVHFKSINVHYGGHRRDSGRFHYLIRGLLKRRGLLTRDSRMAFLLTKDELKRFKQALDWLDVDTRTRGSAFIAHLWAIAMKATHRRVDEAIRQIWKARYAIQRMSKKDAIRFAEFYTHLR</sequence>
<name>A0A0W0TPX7_LEGER</name>
<protein>
    <submittedName>
        <fullName evidence="1">Uncharacterized protein</fullName>
    </submittedName>
</protein>
<dbReference type="EMBL" id="LNYA01000024">
    <property type="protein sequence ID" value="KTC97645.1"/>
    <property type="molecule type" value="Genomic_DNA"/>
</dbReference>
<dbReference type="RefSeq" id="WP_237759173.1">
    <property type="nucleotide sequence ID" value="NZ_CAAAHY010000022.1"/>
</dbReference>
<proteinExistence type="predicted"/>
<comment type="caution">
    <text evidence="1">The sequence shown here is derived from an EMBL/GenBank/DDBJ whole genome shotgun (WGS) entry which is preliminary data.</text>
</comment>
<accession>A0A0W0TPX7</accession>
<keyword evidence="2" id="KW-1185">Reference proteome</keyword>
<organism evidence="1 2">
    <name type="scientific">Legionella erythra</name>
    <dbReference type="NCBI Taxonomy" id="448"/>
    <lineage>
        <taxon>Bacteria</taxon>
        <taxon>Pseudomonadati</taxon>
        <taxon>Pseudomonadota</taxon>
        <taxon>Gammaproteobacteria</taxon>
        <taxon>Legionellales</taxon>
        <taxon>Legionellaceae</taxon>
        <taxon>Legionella</taxon>
    </lineage>
</organism>
<reference evidence="1 2" key="1">
    <citation type="submission" date="2015-11" db="EMBL/GenBank/DDBJ databases">
        <title>Genomic analysis of 38 Legionella species identifies large and diverse effector repertoires.</title>
        <authorList>
            <person name="Burstein D."/>
            <person name="Amaro F."/>
            <person name="Zusman T."/>
            <person name="Lifshitz Z."/>
            <person name="Cohen O."/>
            <person name="Gilbert J.A."/>
            <person name="Pupko T."/>
            <person name="Shuman H.A."/>
            <person name="Segal G."/>
        </authorList>
    </citation>
    <scope>NUCLEOTIDE SEQUENCE [LARGE SCALE GENOMIC DNA]</scope>
    <source>
        <strain evidence="1 2">SE-32A-C8</strain>
    </source>
</reference>